<dbReference type="Gene3D" id="1.10.150.310">
    <property type="entry name" value="Tex RuvX-like domain-like"/>
    <property type="match status" value="1"/>
</dbReference>
<proteinExistence type="predicted"/>
<dbReference type="FunFam" id="3.30.420.140:FF:000001">
    <property type="entry name" value="RNA-binding transcriptional accessory protein"/>
    <property type="match status" value="1"/>
</dbReference>
<dbReference type="GO" id="GO:0003735">
    <property type="term" value="F:structural constituent of ribosome"/>
    <property type="evidence" value="ECO:0007669"/>
    <property type="project" value="TreeGrafter"/>
</dbReference>
<keyword evidence="3" id="KW-1185">Reference proteome</keyword>
<dbReference type="PANTHER" id="PTHR10724">
    <property type="entry name" value="30S RIBOSOMAL PROTEIN S1"/>
    <property type="match status" value="1"/>
</dbReference>
<dbReference type="FunFam" id="2.40.50.140:FF:000051">
    <property type="entry name" value="RNA-binding transcriptional accessory protein"/>
    <property type="match status" value="1"/>
</dbReference>
<dbReference type="PANTHER" id="PTHR10724:SF10">
    <property type="entry name" value="S1 RNA-BINDING DOMAIN-CONTAINING PROTEIN 1"/>
    <property type="match status" value="1"/>
</dbReference>
<dbReference type="SMART" id="SM00732">
    <property type="entry name" value="YqgFc"/>
    <property type="match status" value="1"/>
</dbReference>
<dbReference type="InterPro" id="IPR055179">
    <property type="entry name" value="Tex-like_central_region"/>
</dbReference>
<dbReference type="Gene3D" id="3.30.420.140">
    <property type="entry name" value="YqgF/RNase H-like domain"/>
    <property type="match status" value="1"/>
</dbReference>
<dbReference type="InterPro" id="IPR050437">
    <property type="entry name" value="Ribos_protein_bS1-like"/>
</dbReference>
<dbReference type="InterPro" id="IPR018974">
    <property type="entry name" value="Tex-like_N"/>
</dbReference>
<feature type="domain" description="S1 motif" evidence="1">
    <location>
        <begin position="647"/>
        <end position="716"/>
    </location>
</feature>
<dbReference type="SUPFAM" id="SSF47781">
    <property type="entry name" value="RuvA domain 2-like"/>
    <property type="match status" value="2"/>
</dbReference>
<dbReference type="Pfam" id="PF12836">
    <property type="entry name" value="HHH_3"/>
    <property type="match status" value="1"/>
</dbReference>
<dbReference type="Pfam" id="PF09371">
    <property type="entry name" value="Tex_N"/>
    <property type="match status" value="1"/>
</dbReference>
<dbReference type="Gene3D" id="1.10.3500.10">
    <property type="entry name" value="Tex N-terminal region-like"/>
    <property type="match status" value="1"/>
</dbReference>
<gene>
    <name evidence="2" type="ORF">J0B03_09360</name>
</gene>
<dbReference type="InterPro" id="IPR012337">
    <property type="entry name" value="RNaseH-like_sf"/>
</dbReference>
<dbReference type="Pfam" id="PF22706">
    <property type="entry name" value="Tex_central_region"/>
    <property type="match status" value="1"/>
</dbReference>
<dbReference type="InterPro" id="IPR003029">
    <property type="entry name" value="S1_domain"/>
</dbReference>
<dbReference type="SMART" id="SM00316">
    <property type="entry name" value="S1"/>
    <property type="match status" value="1"/>
</dbReference>
<sequence>MKISITSRLAKEFNIKESQVETTVDLIDQGNTIPFIARYRKEATGNLDDVTLRDLHDRLGYLRNLEKRKEEVLRLIDEQGKLTEDLSKKITNAMVLQEVEDLYLPYRQKRKTRASVAREKGLEPLAAFLVVAENNGVVEKQAENFVNLELGVETAADAIQGAMDILAEDLSDDAGHRKRIREAYFSKGVIQVSKTKTKEEEAESFRMYFEFAESVSKIANHRVLAINRGEKKKFLQVKIEVPEEMLASDIAKRTGPKDRALCGYAMDAINDALKRLIFPSMEREVRNALTEVADKSAIKVFAVNLNKYLMQPPVKGKRVMGFDPAFRTGCKIALMDSFGELLAYDTIYPTQPQNKVKEAKERLVSLIEKYKMDIIAIGNGTASRESEVIVAEMIREYGLKTEYIVVNEAGASVYSASVIGNEEFPQLNVSIRGAVSIGRRLQDPLAELVKIDPKHIGVGQYQHDVDQKELAKALDGVIEDAVNAVGVDLNTASAYLLARISGLNKTTAGNIVQYRRENGPFTNRKQLMKVPKIGAKAFEQCAGFLRISGGDDPFDNTALHPESYESATALLASMGLSRKDLEKNHQATVEALEKVDVPQKAKELEIGVLTLTDIVKELQKPGRDPRDQFQKPVFKSEVMDITHLEPGMVLSGTVRNVIDFGVFVDIGVHQDGLVHISQLSDKYVKNPMDVVSVGDIVSVRVLDVDLKRNRISLTMKKQG</sequence>
<organism evidence="2 3">
    <name type="scientific">Alkalibacter rhizosphaerae</name>
    <dbReference type="NCBI Taxonomy" id="2815577"/>
    <lineage>
        <taxon>Bacteria</taxon>
        <taxon>Bacillati</taxon>
        <taxon>Bacillota</taxon>
        <taxon>Clostridia</taxon>
        <taxon>Eubacteriales</taxon>
        <taxon>Eubacteriaceae</taxon>
        <taxon>Alkalibacter</taxon>
    </lineage>
</organism>
<dbReference type="AlphaFoldDB" id="A0A974XE10"/>
<dbReference type="GO" id="GO:0006139">
    <property type="term" value="P:nucleobase-containing compound metabolic process"/>
    <property type="evidence" value="ECO:0007669"/>
    <property type="project" value="InterPro"/>
</dbReference>
<dbReference type="InterPro" id="IPR037027">
    <property type="entry name" value="YqgF/RNaseH-like_dom_sf"/>
</dbReference>
<dbReference type="InterPro" id="IPR010994">
    <property type="entry name" value="RuvA_2-like"/>
</dbReference>
<dbReference type="GO" id="GO:0003729">
    <property type="term" value="F:mRNA binding"/>
    <property type="evidence" value="ECO:0007669"/>
    <property type="project" value="UniProtKB-ARBA"/>
</dbReference>
<name>A0A974XE10_9FIRM</name>
<evidence type="ECO:0000313" key="3">
    <source>
        <dbReference type="Proteomes" id="UP000663499"/>
    </source>
</evidence>
<dbReference type="FunFam" id="1.10.10.650:FF:000001">
    <property type="entry name" value="S1 RNA-binding domain 1"/>
    <property type="match status" value="1"/>
</dbReference>
<dbReference type="GO" id="GO:0006412">
    <property type="term" value="P:translation"/>
    <property type="evidence" value="ECO:0007669"/>
    <property type="project" value="TreeGrafter"/>
</dbReference>
<evidence type="ECO:0000313" key="2">
    <source>
        <dbReference type="EMBL" id="QSX08006.1"/>
    </source>
</evidence>
<dbReference type="InterPro" id="IPR006641">
    <property type="entry name" value="YqgF/RNaseH-like_dom"/>
</dbReference>
<dbReference type="KEGG" id="alka:J0B03_09360"/>
<dbReference type="Pfam" id="PF16921">
    <property type="entry name" value="Tex_YqgF"/>
    <property type="match status" value="1"/>
</dbReference>
<dbReference type="InterPro" id="IPR044146">
    <property type="entry name" value="S1_Tex"/>
</dbReference>
<dbReference type="InterPro" id="IPR012340">
    <property type="entry name" value="NA-bd_OB-fold"/>
</dbReference>
<reference evidence="2" key="1">
    <citation type="submission" date="2021-03" db="EMBL/GenBank/DDBJ databases">
        <title>Alkalibacter marinus sp. nov., isolated from tidal flat sediment.</title>
        <authorList>
            <person name="Namirimu T."/>
            <person name="Yang J.-A."/>
            <person name="Yang S.-H."/>
            <person name="Kim Y.-J."/>
            <person name="Kwon K.K."/>
        </authorList>
    </citation>
    <scope>NUCLEOTIDE SEQUENCE</scope>
    <source>
        <strain evidence="2">ES005</strain>
    </source>
</reference>
<accession>A0A974XE10</accession>
<dbReference type="EMBL" id="CP071444">
    <property type="protein sequence ID" value="QSX08006.1"/>
    <property type="molecule type" value="Genomic_DNA"/>
</dbReference>
<dbReference type="InterPro" id="IPR023319">
    <property type="entry name" value="Tex-like_HTH_dom_sf"/>
</dbReference>
<dbReference type="InterPro" id="IPR023323">
    <property type="entry name" value="Tex-like_dom_sf"/>
</dbReference>
<dbReference type="SUPFAM" id="SSF158832">
    <property type="entry name" value="Tex N-terminal region-like"/>
    <property type="match status" value="1"/>
</dbReference>
<dbReference type="Pfam" id="PF17674">
    <property type="entry name" value="HHH_9"/>
    <property type="match status" value="1"/>
</dbReference>
<dbReference type="Proteomes" id="UP000663499">
    <property type="component" value="Chromosome"/>
</dbReference>
<dbReference type="SUPFAM" id="SSF50249">
    <property type="entry name" value="Nucleic acid-binding proteins"/>
    <property type="match status" value="1"/>
</dbReference>
<dbReference type="CDD" id="cd05685">
    <property type="entry name" value="S1_Tex"/>
    <property type="match status" value="1"/>
</dbReference>
<dbReference type="SUPFAM" id="SSF53098">
    <property type="entry name" value="Ribonuclease H-like"/>
    <property type="match status" value="1"/>
</dbReference>
<dbReference type="FunFam" id="1.10.150.310:FF:000001">
    <property type="entry name" value="RNA-binding transcriptional accessory protein"/>
    <property type="match status" value="1"/>
</dbReference>
<evidence type="ECO:0000259" key="1">
    <source>
        <dbReference type="PROSITE" id="PS50126"/>
    </source>
</evidence>
<dbReference type="Gene3D" id="2.40.50.140">
    <property type="entry name" value="Nucleic acid-binding proteins"/>
    <property type="match status" value="1"/>
</dbReference>
<dbReference type="PROSITE" id="PS50126">
    <property type="entry name" value="S1"/>
    <property type="match status" value="1"/>
</dbReference>
<dbReference type="InterPro" id="IPR041692">
    <property type="entry name" value="HHH_9"/>
</dbReference>
<dbReference type="Gene3D" id="1.10.10.650">
    <property type="entry name" value="RuvA domain 2-like"/>
    <property type="match status" value="1"/>
</dbReference>
<dbReference type="RefSeq" id="WP_207299348.1">
    <property type="nucleotide sequence ID" value="NZ_CP071444.1"/>
</dbReference>
<dbReference type="InterPro" id="IPR032639">
    <property type="entry name" value="Tex_YqgF"/>
</dbReference>
<dbReference type="GO" id="GO:0005737">
    <property type="term" value="C:cytoplasm"/>
    <property type="evidence" value="ECO:0007669"/>
    <property type="project" value="UniProtKB-ARBA"/>
</dbReference>
<dbReference type="Pfam" id="PF00575">
    <property type="entry name" value="S1"/>
    <property type="match status" value="1"/>
</dbReference>
<protein>
    <submittedName>
        <fullName evidence="2">RNA-binding transcriptional accessory protein</fullName>
    </submittedName>
</protein>